<evidence type="ECO:0000313" key="3">
    <source>
        <dbReference type="Proteomes" id="UP001218218"/>
    </source>
</evidence>
<accession>A0AAD7AI78</accession>
<name>A0AAD7AI78_9AGAR</name>
<protein>
    <submittedName>
        <fullName evidence="2">Uncharacterized protein</fullName>
    </submittedName>
</protein>
<keyword evidence="3" id="KW-1185">Reference proteome</keyword>
<dbReference type="InterPro" id="IPR036537">
    <property type="entry name" value="Adaptor_Cbl_N_dom_sf"/>
</dbReference>
<evidence type="ECO:0000256" key="1">
    <source>
        <dbReference type="SAM" id="MobiDB-lite"/>
    </source>
</evidence>
<proteinExistence type="predicted"/>
<gene>
    <name evidence="2" type="ORF">DFH08DRAFT_846125</name>
</gene>
<feature type="compositionally biased region" description="Polar residues" evidence="1">
    <location>
        <begin position="62"/>
        <end position="79"/>
    </location>
</feature>
<reference evidence="2" key="1">
    <citation type="submission" date="2023-03" db="EMBL/GenBank/DDBJ databases">
        <title>Massive genome expansion in bonnet fungi (Mycena s.s.) driven by repeated elements and novel gene families across ecological guilds.</title>
        <authorList>
            <consortium name="Lawrence Berkeley National Laboratory"/>
            <person name="Harder C.B."/>
            <person name="Miyauchi S."/>
            <person name="Viragh M."/>
            <person name="Kuo A."/>
            <person name="Thoen E."/>
            <person name="Andreopoulos B."/>
            <person name="Lu D."/>
            <person name="Skrede I."/>
            <person name="Drula E."/>
            <person name="Henrissat B."/>
            <person name="Morin E."/>
            <person name="Kohler A."/>
            <person name="Barry K."/>
            <person name="LaButti K."/>
            <person name="Morin E."/>
            <person name="Salamov A."/>
            <person name="Lipzen A."/>
            <person name="Mereny Z."/>
            <person name="Hegedus B."/>
            <person name="Baldrian P."/>
            <person name="Stursova M."/>
            <person name="Weitz H."/>
            <person name="Taylor A."/>
            <person name="Grigoriev I.V."/>
            <person name="Nagy L.G."/>
            <person name="Martin F."/>
            <person name="Kauserud H."/>
        </authorList>
    </citation>
    <scope>NUCLEOTIDE SEQUENCE</scope>
    <source>
        <strain evidence="2">CBHHK002</strain>
    </source>
</reference>
<evidence type="ECO:0000313" key="2">
    <source>
        <dbReference type="EMBL" id="KAJ7359451.1"/>
    </source>
</evidence>
<dbReference type="EMBL" id="JARIHO010000006">
    <property type="protein sequence ID" value="KAJ7359451.1"/>
    <property type="molecule type" value="Genomic_DNA"/>
</dbReference>
<feature type="region of interest" description="Disordered" evidence="1">
    <location>
        <begin position="62"/>
        <end position="92"/>
    </location>
</feature>
<dbReference type="Gene3D" id="1.20.930.20">
    <property type="entry name" value="Adaptor protein Cbl, N-terminal domain"/>
    <property type="match status" value="1"/>
</dbReference>
<dbReference type="Proteomes" id="UP001218218">
    <property type="component" value="Unassembled WGS sequence"/>
</dbReference>
<sequence>MKLLAPLKRRSLTENSSAQLVQNTALFCDTFKVHMVFAFSSGAKIKASFSLAGSKLRALPSRTSAGSKLRTSSSHTTAGSDPHPIASRTPRTLPDVLSTSLRALKESSDAFPPLKSAVSGVIVVWEIAERAKHSKADACDIAQRTEDILNVVADAVPDPSVISPAMEESLERFTILLDDIRRRMESMALTSVVSRALRLNRNERTLQGIKVQLDYAYRDVVASAVLRIEAQQTQLALQQAQTHCDITKIVATTETLAPDQSRILAYCRVTVFLASP</sequence>
<dbReference type="CDD" id="cd21037">
    <property type="entry name" value="MLKL_NTD"/>
    <property type="match status" value="1"/>
</dbReference>
<dbReference type="GO" id="GO:0007166">
    <property type="term" value="P:cell surface receptor signaling pathway"/>
    <property type="evidence" value="ECO:0007669"/>
    <property type="project" value="InterPro"/>
</dbReference>
<organism evidence="2 3">
    <name type="scientific">Mycena albidolilacea</name>
    <dbReference type="NCBI Taxonomy" id="1033008"/>
    <lineage>
        <taxon>Eukaryota</taxon>
        <taxon>Fungi</taxon>
        <taxon>Dikarya</taxon>
        <taxon>Basidiomycota</taxon>
        <taxon>Agaricomycotina</taxon>
        <taxon>Agaricomycetes</taxon>
        <taxon>Agaricomycetidae</taxon>
        <taxon>Agaricales</taxon>
        <taxon>Marasmiineae</taxon>
        <taxon>Mycenaceae</taxon>
        <taxon>Mycena</taxon>
    </lineage>
</organism>
<dbReference type="InterPro" id="IPR059179">
    <property type="entry name" value="MLKL-like_MCAfunc"/>
</dbReference>
<dbReference type="AlphaFoldDB" id="A0AAD7AI78"/>
<comment type="caution">
    <text evidence="2">The sequence shown here is derived from an EMBL/GenBank/DDBJ whole genome shotgun (WGS) entry which is preliminary data.</text>
</comment>